<dbReference type="PANTHER" id="PTHR11938:SF133">
    <property type="entry name" value="GLUTAMATE SYNTHASE (NADH)"/>
    <property type="match status" value="1"/>
</dbReference>
<dbReference type="GO" id="GO:0006537">
    <property type="term" value="P:glutamate biosynthetic process"/>
    <property type="evidence" value="ECO:0007669"/>
    <property type="project" value="UniProtKB-KW"/>
</dbReference>
<dbReference type="AlphaFoldDB" id="A0A8X6I7U1"/>
<dbReference type="GO" id="GO:0016040">
    <property type="term" value="F:glutamate synthase (NADH) activity"/>
    <property type="evidence" value="ECO:0007669"/>
    <property type="project" value="TreeGrafter"/>
</dbReference>
<feature type="domain" description="Glutamine amidotransferase type-2" evidence="16">
    <location>
        <begin position="127"/>
        <end position="165"/>
    </location>
</feature>
<evidence type="ECO:0000256" key="6">
    <source>
        <dbReference type="ARBA" id="ARBA00022643"/>
    </source>
</evidence>
<evidence type="ECO:0000256" key="5">
    <source>
        <dbReference type="ARBA" id="ARBA00022630"/>
    </source>
</evidence>
<evidence type="ECO:0000256" key="14">
    <source>
        <dbReference type="ARBA" id="ARBA00037928"/>
    </source>
</evidence>
<dbReference type="InterPro" id="IPR006982">
    <property type="entry name" value="Glu_synth_centr_N"/>
</dbReference>
<evidence type="ECO:0000313" key="19">
    <source>
        <dbReference type="Proteomes" id="UP000886998"/>
    </source>
</evidence>
<comment type="pathway">
    <text evidence="14">Amino-acid biosynthesis; L-glutamate biosynthesis via GLT pathway; L-glutamate from 2-oxoglutarate and L-glutamine (ferredoxin route): step 1/1.</text>
</comment>
<keyword evidence="10" id="KW-0408">Iron</keyword>
<feature type="domain" description="Glutamine amidotransferase type-2" evidence="16">
    <location>
        <begin position="43"/>
        <end position="125"/>
    </location>
</feature>
<keyword evidence="5" id="KW-0285">Flavoprotein</keyword>
<evidence type="ECO:0000256" key="13">
    <source>
        <dbReference type="ARBA" id="ARBA00023291"/>
    </source>
</evidence>
<dbReference type="Pfam" id="PF00310">
    <property type="entry name" value="GATase_2"/>
    <property type="match status" value="2"/>
</dbReference>
<evidence type="ECO:0000259" key="17">
    <source>
        <dbReference type="Pfam" id="PF04898"/>
    </source>
</evidence>
<dbReference type="SUPFAM" id="SSF51395">
    <property type="entry name" value="FMN-linked oxidoreductases"/>
    <property type="match status" value="1"/>
</dbReference>
<keyword evidence="4" id="KW-0028">Amino-acid biosynthesis</keyword>
<feature type="domain" description="Glutamate synthase central-N" evidence="17">
    <location>
        <begin position="198"/>
        <end position="342"/>
    </location>
</feature>
<gene>
    <name evidence="18" type="primary">GLT1</name>
    <name evidence="18" type="ORF">TNIN_381531</name>
</gene>
<dbReference type="InterPro" id="IPR013785">
    <property type="entry name" value="Aldolase_TIM"/>
</dbReference>
<evidence type="ECO:0000256" key="8">
    <source>
        <dbReference type="ARBA" id="ARBA00022962"/>
    </source>
</evidence>
<reference evidence="18" key="1">
    <citation type="submission" date="2020-08" db="EMBL/GenBank/DDBJ databases">
        <title>Multicomponent nature underlies the extraordinary mechanical properties of spider dragline silk.</title>
        <authorList>
            <person name="Kono N."/>
            <person name="Nakamura H."/>
            <person name="Mori M."/>
            <person name="Yoshida Y."/>
            <person name="Ohtoshi R."/>
            <person name="Malay A.D."/>
            <person name="Moran D.A.P."/>
            <person name="Tomita M."/>
            <person name="Numata K."/>
            <person name="Arakawa K."/>
        </authorList>
    </citation>
    <scope>NUCLEOTIDE SEQUENCE</scope>
</reference>
<keyword evidence="19" id="KW-1185">Reference proteome</keyword>
<protein>
    <recommendedName>
        <fullName evidence="15">glutamate synthase (ferredoxin)</fullName>
        <ecNumber evidence="15">1.4.7.1</ecNumber>
    </recommendedName>
</protein>
<dbReference type="Proteomes" id="UP000886998">
    <property type="component" value="Unassembled WGS sequence"/>
</dbReference>
<proteinExistence type="inferred from homology"/>
<dbReference type="EMBL" id="BMAV01024610">
    <property type="protein sequence ID" value="GFS34648.1"/>
    <property type="molecule type" value="Genomic_DNA"/>
</dbReference>
<dbReference type="PANTHER" id="PTHR11938">
    <property type="entry name" value="FAD NADPH DEHYDROGENASE/OXIDOREDUCTASE"/>
    <property type="match status" value="1"/>
</dbReference>
<dbReference type="InterPro" id="IPR050711">
    <property type="entry name" value="ET-N_metabolism_enzyme"/>
</dbReference>
<dbReference type="InterPro" id="IPR017932">
    <property type="entry name" value="GATase_2_dom"/>
</dbReference>
<evidence type="ECO:0000256" key="2">
    <source>
        <dbReference type="ARBA" id="ARBA00001927"/>
    </source>
</evidence>
<evidence type="ECO:0000259" key="16">
    <source>
        <dbReference type="Pfam" id="PF00310"/>
    </source>
</evidence>
<dbReference type="GO" id="GO:0046872">
    <property type="term" value="F:metal ion binding"/>
    <property type="evidence" value="ECO:0007669"/>
    <property type="project" value="UniProtKB-KW"/>
</dbReference>
<keyword evidence="8" id="KW-0315">Glutamine amidotransferase</keyword>
<evidence type="ECO:0000256" key="3">
    <source>
        <dbReference type="ARBA" id="ARBA00009716"/>
    </source>
</evidence>
<dbReference type="GO" id="GO:0016041">
    <property type="term" value="F:glutamate synthase (ferredoxin) activity"/>
    <property type="evidence" value="ECO:0007669"/>
    <property type="project" value="UniProtKB-EC"/>
</dbReference>
<keyword evidence="13" id="KW-0003">3Fe-4S</keyword>
<dbReference type="Gene3D" id="3.60.20.10">
    <property type="entry name" value="Glutamine Phosphoribosylpyrophosphate, subunit 1, domain 1"/>
    <property type="match status" value="2"/>
</dbReference>
<comment type="cofactor">
    <cofactor evidence="2">
        <name>[3Fe-4S] cluster</name>
        <dbReference type="ChEBI" id="CHEBI:21137"/>
    </cofactor>
</comment>
<evidence type="ECO:0000256" key="9">
    <source>
        <dbReference type="ARBA" id="ARBA00023002"/>
    </source>
</evidence>
<dbReference type="Pfam" id="PF04898">
    <property type="entry name" value="Glu_syn_central"/>
    <property type="match status" value="1"/>
</dbReference>
<evidence type="ECO:0000256" key="11">
    <source>
        <dbReference type="ARBA" id="ARBA00023014"/>
    </source>
</evidence>
<comment type="similarity">
    <text evidence="3">Belongs to the glutamate synthase family.</text>
</comment>
<dbReference type="SUPFAM" id="SSF56235">
    <property type="entry name" value="N-terminal nucleophile aminohydrolases (Ntn hydrolases)"/>
    <property type="match status" value="1"/>
</dbReference>
<comment type="caution">
    <text evidence="18">The sequence shown here is derived from an EMBL/GenBank/DDBJ whole genome shotgun (WGS) entry which is preliminary data.</text>
</comment>
<dbReference type="OrthoDB" id="4327079at2759"/>
<keyword evidence="7" id="KW-0479">Metal-binding</keyword>
<dbReference type="GO" id="GO:0019676">
    <property type="term" value="P:ammonia assimilation cycle"/>
    <property type="evidence" value="ECO:0007669"/>
    <property type="project" value="TreeGrafter"/>
</dbReference>
<name>A0A8X6I7U1_9ARAC</name>
<evidence type="ECO:0000256" key="1">
    <source>
        <dbReference type="ARBA" id="ARBA00001917"/>
    </source>
</evidence>
<keyword evidence="6" id="KW-0288">FMN</keyword>
<keyword evidence="12" id="KW-0314">Glutamate biosynthesis</keyword>
<accession>A0A8X6I7U1</accession>
<comment type="cofactor">
    <cofactor evidence="1">
        <name>FMN</name>
        <dbReference type="ChEBI" id="CHEBI:58210"/>
    </cofactor>
</comment>
<keyword evidence="9" id="KW-0560">Oxidoreductase</keyword>
<evidence type="ECO:0000256" key="12">
    <source>
        <dbReference type="ARBA" id="ARBA00023164"/>
    </source>
</evidence>
<evidence type="ECO:0000256" key="7">
    <source>
        <dbReference type="ARBA" id="ARBA00022723"/>
    </source>
</evidence>
<sequence>MQQVFIIGHDLDAELFRQKIYLLRKYSTHWSINIFVMGFGPAKNPDYKSFFGESIPRFSYKSLFPTWERAHPLRYLAHNGEINTLHGNVNLMRAREGVMRSSIYGKDLKKLFPVVEQNMSDSRKFLIRGRLRPGRMILIDTHAHTFMRDDEVKVQIALQRPLEQWLEELITLDKLKSSSNDREHRRSCVVEDVMQDKRLPLFGYTIESISLLLLPMIQTGKEALGSMGNDAPLACLSQFQPLVYEYFKQRFAQVTNPPIDPFREDIVISLACPVGPSSNMLEPSSKQCQRLWLEQPILTLSDMVALKKTNFKGWKTKIIDIIYSAEEGIKGLTAAIDRISDKYNVPVSALLALGAVHHYLIAERQRMKVGLIVETGEAREVHHICVLLGYGADAICPYLVYETAFALSLEGHISPRMTEDEIEANYIKAISTGISKVMTKMGISTLQSYKGAQIFEALGLGDEVIEKCFKNTPSRIWGPIFGRY</sequence>
<dbReference type="EC" id="1.4.7.1" evidence="15"/>
<dbReference type="InterPro" id="IPR029055">
    <property type="entry name" value="Ntn_hydrolases_N"/>
</dbReference>
<evidence type="ECO:0000256" key="15">
    <source>
        <dbReference type="ARBA" id="ARBA00039085"/>
    </source>
</evidence>
<evidence type="ECO:0000256" key="4">
    <source>
        <dbReference type="ARBA" id="ARBA00022605"/>
    </source>
</evidence>
<dbReference type="GO" id="GO:0051538">
    <property type="term" value="F:3 iron, 4 sulfur cluster binding"/>
    <property type="evidence" value="ECO:0007669"/>
    <property type="project" value="UniProtKB-KW"/>
</dbReference>
<dbReference type="Gene3D" id="3.20.20.70">
    <property type="entry name" value="Aldolase class I"/>
    <property type="match status" value="2"/>
</dbReference>
<evidence type="ECO:0000256" key="10">
    <source>
        <dbReference type="ARBA" id="ARBA00023004"/>
    </source>
</evidence>
<keyword evidence="11" id="KW-0411">Iron-sulfur</keyword>
<organism evidence="18 19">
    <name type="scientific">Trichonephila inaurata madagascariensis</name>
    <dbReference type="NCBI Taxonomy" id="2747483"/>
    <lineage>
        <taxon>Eukaryota</taxon>
        <taxon>Metazoa</taxon>
        <taxon>Ecdysozoa</taxon>
        <taxon>Arthropoda</taxon>
        <taxon>Chelicerata</taxon>
        <taxon>Arachnida</taxon>
        <taxon>Araneae</taxon>
        <taxon>Araneomorphae</taxon>
        <taxon>Entelegynae</taxon>
        <taxon>Araneoidea</taxon>
        <taxon>Nephilidae</taxon>
        <taxon>Trichonephila</taxon>
        <taxon>Trichonephila inaurata</taxon>
    </lineage>
</organism>
<evidence type="ECO:0000313" key="18">
    <source>
        <dbReference type="EMBL" id="GFS34648.1"/>
    </source>
</evidence>